<evidence type="ECO:0000313" key="2">
    <source>
        <dbReference type="EMBL" id="KAK1351961.1"/>
    </source>
</evidence>
<reference evidence="2" key="1">
    <citation type="submission" date="2023-02" db="EMBL/GenBank/DDBJ databases">
        <title>Genome of toxic invasive species Heracleum sosnowskyi carries increased number of genes despite the absence of recent whole-genome duplications.</title>
        <authorList>
            <person name="Schelkunov M."/>
            <person name="Shtratnikova V."/>
            <person name="Makarenko M."/>
            <person name="Klepikova A."/>
            <person name="Omelchenko D."/>
            <person name="Novikova G."/>
            <person name="Obukhova E."/>
            <person name="Bogdanov V."/>
            <person name="Penin A."/>
            <person name="Logacheva M."/>
        </authorList>
    </citation>
    <scope>NUCLEOTIDE SEQUENCE</scope>
    <source>
        <strain evidence="2">Hsosn_3</strain>
        <tissue evidence="2">Leaf</tissue>
    </source>
</reference>
<feature type="compositionally biased region" description="Polar residues" evidence="1">
    <location>
        <begin position="130"/>
        <end position="149"/>
    </location>
</feature>
<proteinExistence type="predicted"/>
<gene>
    <name evidence="2" type="ORF">POM88_053842</name>
</gene>
<dbReference type="Proteomes" id="UP001237642">
    <property type="component" value="Unassembled WGS sequence"/>
</dbReference>
<sequence>MYQNQQLTTWPEFTRPVELRFGPSSFTNHEATLYKLTQSSSVAAYQASFEAISNCVAGLSPRSLLNSFLSGLKPDIQRQLQILRPTSITEATELARLIEDKLNHSILPTPSAFRPQPRPTSQSSSVPTTNRPMNNSQQPRLPSSQTSMTPFWKLTKLGDEKVRCTDAEHIREQFQLVQGLKEKHCRKRAKGYIVSTYGSGRGGRLKLRKLEHKVLVVNLDSSSNIPLNSVETNRTTDVYAGGTNMDNAITIRATNSTPT</sequence>
<protein>
    <recommendedName>
        <fullName evidence="4">Retrotransposon gag domain-containing protein</fullName>
    </recommendedName>
</protein>
<reference evidence="2" key="2">
    <citation type="submission" date="2023-05" db="EMBL/GenBank/DDBJ databases">
        <authorList>
            <person name="Schelkunov M.I."/>
        </authorList>
    </citation>
    <scope>NUCLEOTIDE SEQUENCE</scope>
    <source>
        <strain evidence="2">Hsosn_3</strain>
        <tissue evidence="2">Leaf</tissue>
    </source>
</reference>
<organism evidence="2 3">
    <name type="scientific">Heracleum sosnowskyi</name>
    <dbReference type="NCBI Taxonomy" id="360622"/>
    <lineage>
        <taxon>Eukaryota</taxon>
        <taxon>Viridiplantae</taxon>
        <taxon>Streptophyta</taxon>
        <taxon>Embryophyta</taxon>
        <taxon>Tracheophyta</taxon>
        <taxon>Spermatophyta</taxon>
        <taxon>Magnoliopsida</taxon>
        <taxon>eudicotyledons</taxon>
        <taxon>Gunneridae</taxon>
        <taxon>Pentapetalae</taxon>
        <taxon>asterids</taxon>
        <taxon>campanulids</taxon>
        <taxon>Apiales</taxon>
        <taxon>Apiaceae</taxon>
        <taxon>Apioideae</taxon>
        <taxon>apioid superclade</taxon>
        <taxon>Tordylieae</taxon>
        <taxon>Tordyliinae</taxon>
        <taxon>Heracleum</taxon>
    </lineage>
</organism>
<evidence type="ECO:0000256" key="1">
    <source>
        <dbReference type="SAM" id="MobiDB-lite"/>
    </source>
</evidence>
<name>A0AAD8LWT4_9APIA</name>
<feature type="region of interest" description="Disordered" evidence="1">
    <location>
        <begin position="107"/>
        <end position="149"/>
    </location>
</feature>
<keyword evidence="3" id="KW-1185">Reference proteome</keyword>
<dbReference type="EMBL" id="JAUIZM010000021">
    <property type="protein sequence ID" value="KAK1351961.1"/>
    <property type="molecule type" value="Genomic_DNA"/>
</dbReference>
<evidence type="ECO:0000313" key="3">
    <source>
        <dbReference type="Proteomes" id="UP001237642"/>
    </source>
</evidence>
<feature type="compositionally biased region" description="Low complexity" evidence="1">
    <location>
        <begin position="119"/>
        <end position="129"/>
    </location>
</feature>
<comment type="caution">
    <text evidence="2">The sequence shown here is derived from an EMBL/GenBank/DDBJ whole genome shotgun (WGS) entry which is preliminary data.</text>
</comment>
<evidence type="ECO:0008006" key="4">
    <source>
        <dbReference type="Google" id="ProtNLM"/>
    </source>
</evidence>
<dbReference type="AlphaFoldDB" id="A0AAD8LWT4"/>
<accession>A0AAD8LWT4</accession>